<gene>
    <name evidence="1" type="ORF">CEXT_117631</name>
</gene>
<evidence type="ECO:0000313" key="1">
    <source>
        <dbReference type="EMBL" id="GIY13808.1"/>
    </source>
</evidence>
<reference evidence="1 2" key="1">
    <citation type="submission" date="2021-06" db="EMBL/GenBank/DDBJ databases">
        <title>Caerostris extrusa draft genome.</title>
        <authorList>
            <person name="Kono N."/>
            <person name="Arakawa K."/>
        </authorList>
    </citation>
    <scope>NUCLEOTIDE SEQUENCE [LARGE SCALE GENOMIC DNA]</scope>
</reference>
<comment type="caution">
    <text evidence="1">The sequence shown here is derived from an EMBL/GenBank/DDBJ whole genome shotgun (WGS) entry which is preliminary data.</text>
</comment>
<dbReference type="Proteomes" id="UP001054945">
    <property type="component" value="Unassembled WGS sequence"/>
</dbReference>
<keyword evidence="2" id="KW-1185">Reference proteome</keyword>
<organism evidence="1 2">
    <name type="scientific">Caerostris extrusa</name>
    <name type="common">Bark spider</name>
    <name type="synonym">Caerostris bankana</name>
    <dbReference type="NCBI Taxonomy" id="172846"/>
    <lineage>
        <taxon>Eukaryota</taxon>
        <taxon>Metazoa</taxon>
        <taxon>Ecdysozoa</taxon>
        <taxon>Arthropoda</taxon>
        <taxon>Chelicerata</taxon>
        <taxon>Arachnida</taxon>
        <taxon>Araneae</taxon>
        <taxon>Araneomorphae</taxon>
        <taxon>Entelegynae</taxon>
        <taxon>Araneoidea</taxon>
        <taxon>Araneidae</taxon>
        <taxon>Caerostris</taxon>
    </lineage>
</organism>
<accession>A0AAV4QUT1</accession>
<evidence type="ECO:0000313" key="2">
    <source>
        <dbReference type="Proteomes" id="UP001054945"/>
    </source>
</evidence>
<dbReference type="EMBL" id="BPLR01007003">
    <property type="protein sequence ID" value="GIY13808.1"/>
    <property type="molecule type" value="Genomic_DNA"/>
</dbReference>
<dbReference type="AlphaFoldDB" id="A0AAV4QUT1"/>
<name>A0AAV4QUT1_CAEEX</name>
<sequence length="92" mass="10665">MAKKKKSSLVHLYPRRIVSTRETVQFRFLRVRLQGRRRFSHRKFPVVYNDQAGKKKMENFGEGDLARKQILGSQLDRAAGSTTRGALYHEGC</sequence>
<protein>
    <submittedName>
        <fullName evidence="1">Uncharacterized protein</fullName>
    </submittedName>
</protein>
<proteinExistence type="predicted"/>